<evidence type="ECO:0000313" key="2">
    <source>
        <dbReference type="EMBL" id="HHQ80185.1"/>
    </source>
</evidence>
<proteinExistence type="predicted"/>
<dbReference type="NCBIfam" id="NF011481">
    <property type="entry name" value="PRK14890.1"/>
    <property type="match status" value="1"/>
</dbReference>
<dbReference type="InterPro" id="IPR011668">
    <property type="entry name" value="HVO_2753-like_ZBP"/>
</dbReference>
<dbReference type="InterPro" id="IPR044720">
    <property type="entry name" value="HVO_2753-like"/>
</dbReference>
<gene>
    <name evidence="2" type="ORF">ENM78_01795</name>
</gene>
<dbReference type="AlphaFoldDB" id="A0A7J3ZJA4"/>
<dbReference type="PANTHER" id="PTHR40733:SF1">
    <property type="entry name" value="SMALL ZINC FINGER PROTEIN HVO-2753-LIKE ZINC-BINDING POCKET DOMAIN-CONTAINING PROTEIN"/>
    <property type="match status" value="1"/>
</dbReference>
<name>A0A7J3ZJA4_9CREN</name>
<reference evidence="2" key="1">
    <citation type="journal article" date="2020" name="mSystems">
        <title>Genome- and Community-Level Interaction Insights into Carbon Utilization and Element Cycling Functions of Hydrothermarchaeota in Hydrothermal Sediment.</title>
        <authorList>
            <person name="Zhou Z."/>
            <person name="Liu Y."/>
            <person name="Xu W."/>
            <person name="Pan J."/>
            <person name="Luo Z.H."/>
            <person name="Li M."/>
        </authorList>
    </citation>
    <scope>NUCLEOTIDE SEQUENCE [LARGE SCALE GENOMIC DNA]</scope>
    <source>
        <strain evidence="2">SpSt-1116</strain>
    </source>
</reference>
<sequence length="90" mass="10033">MKGLIRHHILRELCFRELLKVIGLAGEKSVSIHEAVSMPVCSGCGKLVRPEEKAVSFYCPKCGRYEILRCKKCRSMSVPYTCPVCGFTGP</sequence>
<dbReference type="PANTHER" id="PTHR40733">
    <property type="entry name" value="ZINC-RIBBON RNA-BINDING PROTEIN INVOLVED IN TRANSLATION-RELATED"/>
    <property type="match status" value="1"/>
</dbReference>
<organism evidence="2">
    <name type="scientific">Fervidicoccus fontis</name>
    <dbReference type="NCBI Taxonomy" id="683846"/>
    <lineage>
        <taxon>Archaea</taxon>
        <taxon>Thermoproteota</taxon>
        <taxon>Thermoprotei</taxon>
        <taxon>Fervidicoccales</taxon>
        <taxon>Fervidicoccaceae</taxon>
        <taxon>Fervidicoccus</taxon>
    </lineage>
</organism>
<dbReference type="EMBL" id="DRZC01000026">
    <property type="protein sequence ID" value="HHQ80185.1"/>
    <property type="molecule type" value="Genomic_DNA"/>
</dbReference>
<feature type="domain" description="Small zinc finger protein HVO-2753-like zinc-binding pocket" evidence="1">
    <location>
        <begin position="41"/>
        <end position="86"/>
    </location>
</feature>
<protein>
    <submittedName>
        <fullName evidence="2">DUF1610 domain-containing protein</fullName>
    </submittedName>
</protein>
<accession>A0A7J3ZJA4</accession>
<comment type="caution">
    <text evidence="2">The sequence shown here is derived from an EMBL/GenBank/DDBJ whole genome shotgun (WGS) entry which is preliminary data.</text>
</comment>
<evidence type="ECO:0000259" key="1">
    <source>
        <dbReference type="Pfam" id="PF07754"/>
    </source>
</evidence>
<dbReference type="Pfam" id="PF07754">
    <property type="entry name" value="HVO_2753_ZBP"/>
    <property type="match status" value="1"/>
</dbReference>